<proteinExistence type="predicted"/>
<feature type="region of interest" description="Disordered" evidence="1">
    <location>
        <begin position="1"/>
        <end position="27"/>
    </location>
</feature>
<dbReference type="Proteomes" id="UP000324800">
    <property type="component" value="Unassembled WGS sequence"/>
</dbReference>
<organism evidence="2 3">
    <name type="scientific">Streblomastix strix</name>
    <dbReference type="NCBI Taxonomy" id="222440"/>
    <lineage>
        <taxon>Eukaryota</taxon>
        <taxon>Metamonada</taxon>
        <taxon>Preaxostyla</taxon>
        <taxon>Oxymonadida</taxon>
        <taxon>Streblomastigidae</taxon>
        <taxon>Streblomastix</taxon>
    </lineage>
</organism>
<dbReference type="EMBL" id="SNRW01038917">
    <property type="protein sequence ID" value="KAA6353012.1"/>
    <property type="molecule type" value="Genomic_DNA"/>
</dbReference>
<evidence type="ECO:0000313" key="3">
    <source>
        <dbReference type="Proteomes" id="UP000324800"/>
    </source>
</evidence>
<dbReference type="AlphaFoldDB" id="A0A5J4T4U2"/>
<accession>A0A5J4T4U2</accession>
<reference evidence="2 3" key="1">
    <citation type="submission" date="2019-03" db="EMBL/GenBank/DDBJ databases">
        <title>Single cell metagenomics reveals metabolic interactions within the superorganism composed of flagellate Streblomastix strix and complex community of Bacteroidetes bacteria on its surface.</title>
        <authorList>
            <person name="Treitli S.C."/>
            <person name="Kolisko M."/>
            <person name="Husnik F."/>
            <person name="Keeling P."/>
            <person name="Hampl V."/>
        </authorList>
    </citation>
    <scope>NUCLEOTIDE SEQUENCE [LARGE SCALE GENOMIC DNA]</scope>
    <source>
        <strain evidence="2">ST1C</strain>
    </source>
</reference>
<evidence type="ECO:0000313" key="2">
    <source>
        <dbReference type="EMBL" id="KAA6353012.1"/>
    </source>
</evidence>
<feature type="compositionally biased region" description="Polar residues" evidence="1">
    <location>
        <begin position="7"/>
        <end position="16"/>
    </location>
</feature>
<comment type="caution">
    <text evidence="2">The sequence shown here is derived from an EMBL/GenBank/DDBJ whole genome shotgun (WGS) entry which is preliminary data.</text>
</comment>
<name>A0A5J4T4U2_9EUKA</name>
<protein>
    <submittedName>
        <fullName evidence="2">Uncharacterized protein</fullName>
    </submittedName>
</protein>
<feature type="compositionally biased region" description="Low complexity" evidence="1">
    <location>
        <begin position="51"/>
        <end position="60"/>
    </location>
</feature>
<feature type="region of interest" description="Disordered" evidence="1">
    <location>
        <begin position="42"/>
        <end position="70"/>
    </location>
</feature>
<gene>
    <name evidence="2" type="ORF">EZS28_051461</name>
</gene>
<sequence>MNGLPVSPTSTNSSQKSARKGFAPQNSTKYFQQQLLQRMKQQSLIKKETKQQQQQQYSQQNLKSSYTAPEGQGLPIPVVLPAVEVGISDTKPYKMMETFHFNKIKYHKPQLELDLNQ</sequence>
<evidence type="ECO:0000256" key="1">
    <source>
        <dbReference type="SAM" id="MobiDB-lite"/>
    </source>
</evidence>